<dbReference type="EMBL" id="JANPWB010000016">
    <property type="protein sequence ID" value="KAJ1086341.1"/>
    <property type="molecule type" value="Genomic_DNA"/>
</dbReference>
<protein>
    <submittedName>
        <fullName evidence="1">Uncharacterized protein</fullName>
    </submittedName>
</protein>
<accession>A0AAV7L3S2</accession>
<keyword evidence="2" id="KW-1185">Reference proteome</keyword>
<proteinExistence type="predicted"/>
<organism evidence="1 2">
    <name type="scientific">Pleurodeles waltl</name>
    <name type="common">Iberian ribbed newt</name>
    <dbReference type="NCBI Taxonomy" id="8319"/>
    <lineage>
        <taxon>Eukaryota</taxon>
        <taxon>Metazoa</taxon>
        <taxon>Chordata</taxon>
        <taxon>Craniata</taxon>
        <taxon>Vertebrata</taxon>
        <taxon>Euteleostomi</taxon>
        <taxon>Amphibia</taxon>
        <taxon>Batrachia</taxon>
        <taxon>Caudata</taxon>
        <taxon>Salamandroidea</taxon>
        <taxon>Salamandridae</taxon>
        <taxon>Pleurodelinae</taxon>
        <taxon>Pleurodeles</taxon>
    </lineage>
</organism>
<sequence length="72" mass="7629">VPSMAPQVLSVGSLRFPLLAPSGSLCWLPQVHSVASQVPSMAPQVPSVGHSASLCGPLRFPLCPLRFPQWPL</sequence>
<feature type="non-terminal residue" evidence="1">
    <location>
        <position position="1"/>
    </location>
</feature>
<gene>
    <name evidence="1" type="ORF">NDU88_006461</name>
</gene>
<dbReference type="AlphaFoldDB" id="A0AAV7L3S2"/>
<evidence type="ECO:0000313" key="1">
    <source>
        <dbReference type="EMBL" id="KAJ1086341.1"/>
    </source>
</evidence>
<dbReference type="Proteomes" id="UP001066276">
    <property type="component" value="Chromosome 12"/>
</dbReference>
<comment type="caution">
    <text evidence="1">The sequence shown here is derived from an EMBL/GenBank/DDBJ whole genome shotgun (WGS) entry which is preliminary data.</text>
</comment>
<reference evidence="1" key="1">
    <citation type="journal article" date="2022" name="bioRxiv">
        <title>Sequencing and chromosome-scale assembly of the giantPleurodeles waltlgenome.</title>
        <authorList>
            <person name="Brown T."/>
            <person name="Elewa A."/>
            <person name="Iarovenko S."/>
            <person name="Subramanian E."/>
            <person name="Araus A.J."/>
            <person name="Petzold A."/>
            <person name="Susuki M."/>
            <person name="Suzuki K.-i.T."/>
            <person name="Hayashi T."/>
            <person name="Toyoda A."/>
            <person name="Oliveira C."/>
            <person name="Osipova E."/>
            <person name="Leigh N.D."/>
            <person name="Simon A."/>
            <person name="Yun M.H."/>
        </authorList>
    </citation>
    <scope>NUCLEOTIDE SEQUENCE</scope>
    <source>
        <strain evidence="1">20211129_DDA</strain>
        <tissue evidence="1">Liver</tissue>
    </source>
</reference>
<feature type="non-terminal residue" evidence="1">
    <location>
        <position position="72"/>
    </location>
</feature>
<name>A0AAV7L3S2_PLEWA</name>
<evidence type="ECO:0000313" key="2">
    <source>
        <dbReference type="Proteomes" id="UP001066276"/>
    </source>
</evidence>